<feature type="transmembrane region" description="Helical" evidence="1">
    <location>
        <begin position="508"/>
        <end position="528"/>
    </location>
</feature>
<dbReference type="AlphaFoldDB" id="A0A1L9T480"/>
<feature type="transmembrane region" description="Helical" evidence="1">
    <location>
        <begin position="43"/>
        <end position="66"/>
    </location>
</feature>
<dbReference type="GeneID" id="63764098"/>
<dbReference type="PANTHER" id="PTHR35395:SF1">
    <property type="entry name" value="DUF6536 DOMAIN-CONTAINING PROTEIN"/>
    <property type="match status" value="1"/>
</dbReference>
<proteinExistence type="predicted"/>
<dbReference type="EMBL" id="KV878595">
    <property type="protein sequence ID" value="OJJ54218.1"/>
    <property type="molecule type" value="Genomic_DNA"/>
</dbReference>
<evidence type="ECO:0000256" key="1">
    <source>
        <dbReference type="SAM" id="Phobius"/>
    </source>
</evidence>
<dbReference type="Pfam" id="PF20163">
    <property type="entry name" value="DUF6536"/>
    <property type="match status" value="1"/>
</dbReference>
<dbReference type="Proteomes" id="UP000184356">
    <property type="component" value="Unassembled WGS sequence"/>
</dbReference>
<feature type="domain" description="DUF6536" evidence="2">
    <location>
        <begin position="45"/>
        <end position="191"/>
    </location>
</feature>
<feature type="transmembrane region" description="Helical" evidence="1">
    <location>
        <begin position="444"/>
        <end position="466"/>
    </location>
</feature>
<gene>
    <name evidence="3" type="ORF">ASPSYDRAFT_50249</name>
</gene>
<keyword evidence="1" id="KW-0812">Transmembrane</keyword>
<sequence>MELKMSKDDHEAPLITGNSCRSQCTNVDKEDQPRRSRLQRWRYGWKVTVSLASAACVFVLAFNLGFLSWAAARHRVHGGQGVLYEGNCDHVRHLSTGIHLLINILGTILLGASNYCMQCLCAPTRRDIDKAHAKGNWLDVGVPSFRNLLYVSRSRSFMWIVLVVSSFPLHLVYNSTIFSTTAAYSYTIFAGPNPMGKSAPPNITANGFPDEVQANLTQFYNDARNGSDEYELMDGSECINAYATTYQTKYGDVLLIPPTDNGTNQYAVVGGQSVFNPTLYIPAPQLKGDPSQWLCPPAPNDSCSSYVPRLQSQADQGTWVVQVDSGNYRVDSCLVRKVPELCKLQYSLALTISVIVANVIKCVIMLYMAITSAEPPMLTTGDAVASFLHQPDNITRRKCLVTQKQFQIKSHYPLHGKSIDDWYEPLAYSAKPKRWSSAVSSPRWAIISLIWAASACGFSALLIIGVESDGGAAWDAEFGVISAKALIRDGGWTTSVISNTILANIPQLIFSALYFCFNSILTSMASAAEWSRFGLSRRGLRVSWNPQGSQRSSYFLSLPYRYAIPLMSCSALLHWLISQSFFLVGIDAYKVGYGRTPENDVMTCGYTPRAIISGISIGIFMFICLIAVSCKKLASGMPVAGSCTFAIGAACHPNYNPNNQDESKSSDPLEGIEFMRLQWGAVPVDGPVGHCAFSEKSVEIPQEWNLYQ</sequence>
<reference evidence="4" key="1">
    <citation type="journal article" date="2017" name="Genome Biol.">
        <title>Comparative genomics reveals high biological diversity and specific adaptations in the industrially and medically important fungal genus Aspergillus.</title>
        <authorList>
            <person name="de Vries R.P."/>
            <person name="Riley R."/>
            <person name="Wiebenga A."/>
            <person name="Aguilar-Osorio G."/>
            <person name="Amillis S."/>
            <person name="Uchima C.A."/>
            <person name="Anderluh G."/>
            <person name="Asadollahi M."/>
            <person name="Askin M."/>
            <person name="Barry K."/>
            <person name="Battaglia E."/>
            <person name="Bayram O."/>
            <person name="Benocci T."/>
            <person name="Braus-Stromeyer S.A."/>
            <person name="Caldana C."/>
            <person name="Canovas D."/>
            <person name="Cerqueira G.C."/>
            <person name="Chen F."/>
            <person name="Chen W."/>
            <person name="Choi C."/>
            <person name="Clum A."/>
            <person name="Dos Santos R.A."/>
            <person name="Damasio A.R."/>
            <person name="Diallinas G."/>
            <person name="Emri T."/>
            <person name="Fekete E."/>
            <person name="Flipphi M."/>
            <person name="Freyberg S."/>
            <person name="Gallo A."/>
            <person name="Gournas C."/>
            <person name="Habgood R."/>
            <person name="Hainaut M."/>
            <person name="Harispe M.L."/>
            <person name="Henrissat B."/>
            <person name="Hilden K.S."/>
            <person name="Hope R."/>
            <person name="Hossain A."/>
            <person name="Karabika E."/>
            <person name="Karaffa L."/>
            <person name="Karanyi Z."/>
            <person name="Krasevec N."/>
            <person name="Kuo A."/>
            <person name="Kusch H."/>
            <person name="LaButti K."/>
            <person name="Lagendijk E.L."/>
            <person name="Lapidus A."/>
            <person name="Levasseur A."/>
            <person name="Lindquist E."/>
            <person name="Lipzen A."/>
            <person name="Logrieco A.F."/>
            <person name="MacCabe A."/>
            <person name="Maekelae M.R."/>
            <person name="Malavazi I."/>
            <person name="Melin P."/>
            <person name="Meyer V."/>
            <person name="Mielnichuk N."/>
            <person name="Miskei M."/>
            <person name="Molnar A.P."/>
            <person name="Mule G."/>
            <person name="Ngan C.Y."/>
            <person name="Orejas M."/>
            <person name="Orosz E."/>
            <person name="Ouedraogo J.P."/>
            <person name="Overkamp K.M."/>
            <person name="Park H.-S."/>
            <person name="Perrone G."/>
            <person name="Piumi F."/>
            <person name="Punt P.J."/>
            <person name="Ram A.F."/>
            <person name="Ramon A."/>
            <person name="Rauscher S."/>
            <person name="Record E."/>
            <person name="Riano-Pachon D.M."/>
            <person name="Robert V."/>
            <person name="Roehrig J."/>
            <person name="Ruller R."/>
            <person name="Salamov A."/>
            <person name="Salih N.S."/>
            <person name="Samson R.A."/>
            <person name="Sandor E."/>
            <person name="Sanguinetti M."/>
            <person name="Schuetze T."/>
            <person name="Sepcic K."/>
            <person name="Shelest E."/>
            <person name="Sherlock G."/>
            <person name="Sophianopoulou V."/>
            <person name="Squina F.M."/>
            <person name="Sun H."/>
            <person name="Susca A."/>
            <person name="Todd R.B."/>
            <person name="Tsang A."/>
            <person name="Unkles S.E."/>
            <person name="van de Wiele N."/>
            <person name="van Rossen-Uffink D."/>
            <person name="Oliveira J.V."/>
            <person name="Vesth T.C."/>
            <person name="Visser J."/>
            <person name="Yu J.-H."/>
            <person name="Zhou M."/>
            <person name="Andersen M.R."/>
            <person name="Archer D.B."/>
            <person name="Baker S.E."/>
            <person name="Benoit I."/>
            <person name="Brakhage A.A."/>
            <person name="Braus G.H."/>
            <person name="Fischer R."/>
            <person name="Frisvad J.C."/>
            <person name="Goldman G.H."/>
            <person name="Houbraken J."/>
            <person name="Oakley B."/>
            <person name="Pocsi I."/>
            <person name="Scazzocchio C."/>
            <person name="Seiboth B."/>
            <person name="vanKuyk P.A."/>
            <person name="Wortman J."/>
            <person name="Dyer P.S."/>
            <person name="Grigoriev I.V."/>
        </authorList>
    </citation>
    <scope>NUCLEOTIDE SEQUENCE [LARGE SCALE GENOMIC DNA]</scope>
    <source>
        <strain evidence="4">CBS 593.65</strain>
    </source>
</reference>
<keyword evidence="1" id="KW-0472">Membrane</keyword>
<evidence type="ECO:0000259" key="2">
    <source>
        <dbReference type="Pfam" id="PF20163"/>
    </source>
</evidence>
<dbReference type="PANTHER" id="PTHR35395">
    <property type="entry name" value="DUF6536 DOMAIN-CONTAINING PROTEIN"/>
    <property type="match status" value="1"/>
</dbReference>
<dbReference type="RefSeq" id="XP_040698024.1">
    <property type="nucleotide sequence ID" value="XM_040848025.1"/>
</dbReference>
<feature type="transmembrane region" description="Helical" evidence="1">
    <location>
        <begin position="606"/>
        <end position="628"/>
    </location>
</feature>
<name>A0A1L9T480_9EURO</name>
<keyword evidence="4" id="KW-1185">Reference proteome</keyword>
<evidence type="ECO:0000313" key="3">
    <source>
        <dbReference type="EMBL" id="OJJ54218.1"/>
    </source>
</evidence>
<feature type="transmembrane region" description="Helical" evidence="1">
    <location>
        <begin position="156"/>
        <end position="173"/>
    </location>
</feature>
<dbReference type="VEuPathDB" id="FungiDB:ASPSYDRAFT_50249"/>
<feature type="transmembrane region" description="Helical" evidence="1">
    <location>
        <begin position="98"/>
        <end position="117"/>
    </location>
</feature>
<accession>A0A1L9T480</accession>
<protein>
    <recommendedName>
        <fullName evidence="2">DUF6536 domain-containing protein</fullName>
    </recommendedName>
</protein>
<organism evidence="3 4">
    <name type="scientific">Aspergillus sydowii CBS 593.65</name>
    <dbReference type="NCBI Taxonomy" id="1036612"/>
    <lineage>
        <taxon>Eukaryota</taxon>
        <taxon>Fungi</taxon>
        <taxon>Dikarya</taxon>
        <taxon>Ascomycota</taxon>
        <taxon>Pezizomycotina</taxon>
        <taxon>Eurotiomycetes</taxon>
        <taxon>Eurotiomycetidae</taxon>
        <taxon>Eurotiales</taxon>
        <taxon>Aspergillaceae</taxon>
        <taxon>Aspergillus</taxon>
        <taxon>Aspergillus subgen. Nidulantes</taxon>
    </lineage>
</organism>
<dbReference type="InterPro" id="IPR046623">
    <property type="entry name" value="DUF6536"/>
</dbReference>
<feature type="transmembrane region" description="Helical" evidence="1">
    <location>
        <begin position="346"/>
        <end position="370"/>
    </location>
</feature>
<dbReference type="OrthoDB" id="5429634at2759"/>
<evidence type="ECO:0000313" key="4">
    <source>
        <dbReference type="Proteomes" id="UP000184356"/>
    </source>
</evidence>
<feature type="transmembrane region" description="Helical" evidence="1">
    <location>
        <begin position="562"/>
        <end position="586"/>
    </location>
</feature>
<keyword evidence="1" id="KW-1133">Transmembrane helix</keyword>